<dbReference type="PANTHER" id="PTHR12496:SF0">
    <property type="entry name" value="METHYLTRANSFERASE DOMAIN-CONTAINING PROTEIN"/>
    <property type="match status" value="1"/>
</dbReference>
<accession>A0A8H2XA46</accession>
<evidence type="ECO:0000259" key="2">
    <source>
        <dbReference type="Pfam" id="PF13679"/>
    </source>
</evidence>
<evidence type="ECO:0000256" key="1">
    <source>
        <dbReference type="SAM" id="MobiDB-lite"/>
    </source>
</evidence>
<dbReference type="InterPro" id="IPR006553">
    <property type="entry name" value="Leu-rich_rpt_Cys-con_subtyp"/>
</dbReference>
<reference evidence="3" key="1">
    <citation type="submission" date="2021-01" db="EMBL/GenBank/DDBJ databases">
        <authorList>
            <person name="Kaushik A."/>
        </authorList>
    </citation>
    <scope>NUCLEOTIDE SEQUENCE</scope>
    <source>
        <strain evidence="3">AG3-1AP</strain>
    </source>
</reference>
<dbReference type="InterPro" id="IPR025714">
    <property type="entry name" value="Methyltranfer_dom"/>
</dbReference>
<dbReference type="Pfam" id="PF13679">
    <property type="entry name" value="Methyltransf_32"/>
    <property type="match status" value="1"/>
</dbReference>
<dbReference type="Gene3D" id="3.40.50.150">
    <property type="entry name" value="Vaccinia Virus protein VP39"/>
    <property type="match status" value="1"/>
</dbReference>
<dbReference type="InterPro" id="IPR052220">
    <property type="entry name" value="METTL25"/>
</dbReference>
<feature type="region of interest" description="Disordered" evidence="1">
    <location>
        <begin position="1018"/>
        <end position="1041"/>
    </location>
</feature>
<dbReference type="GO" id="GO:0034477">
    <property type="term" value="P:U6 snRNA 3'-end processing"/>
    <property type="evidence" value="ECO:0007669"/>
    <property type="project" value="InterPro"/>
</dbReference>
<dbReference type="SUPFAM" id="SSF52047">
    <property type="entry name" value="RNI-like"/>
    <property type="match status" value="1"/>
</dbReference>
<dbReference type="GO" id="GO:0004518">
    <property type="term" value="F:nuclease activity"/>
    <property type="evidence" value="ECO:0007669"/>
    <property type="project" value="InterPro"/>
</dbReference>
<evidence type="ECO:0000313" key="3">
    <source>
        <dbReference type="EMBL" id="CAE6421741.1"/>
    </source>
</evidence>
<evidence type="ECO:0000313" key="4">
    <source>
        <dbReference type="Proteomes" id="UP000663831"/>
    </source>
</evidence>
<proteinExistence type="predicted"/>
<name>A0A8H2XA46_9AGAM</name>
<protein>
    <recommendedName>
        <fullName evidence="2">Methyltransferase domain-containing protein</fullName>
    </recommendedName>
</protein>
<feature type="compositionally biased region" description="Low complexity" evidence="1">
    <location>
        <begin position="251"/>
        <end position="262"/>
    </location>
</feature>
<gene>
    <name evidence="3" type="ORF">RDB_LOCUS33015</name>
</gene>
<dbReference type="Gene3D" id="3.90.1140.10">
    <property type="entry name" value="Cyclic phosphodiesterase"/>
    <property type="match status" value="1"/>
</dbReference>
<feature type="domain" description="Methyltransferase" evidence="2">
    <location>
        <begin position="1219"/>
        <end position="1401"/>
    </location>
</feature>
<dbReference type="Gene3D" id="3.80.10.10">
    <property type="entry name" value="Ribonuclease Inhibitor"/>
    <property type="match status" value="1"/>
</dbReference>
<dbReference type="EMBL" id="CAJMWV010000948">
    <property type="protein sequence ID" value="CAE6421741.1"/>
    <property type="molecule type" value="Genomic_DNA"/>
</dbReference>
<feature type="region of interest" description="Disordered" evidence="1">
    <location>
        <begin position="1276"/>
        <end position="1310"/>
    </location>
</feature>
<sequence>MQPVHPRGLLQVAAWATPILYFKVGWKELRQPRILSTVVVDSSHFVIIMDHLREDIEGVQWTLSSPTSCASPIEFAVGSSQWSLKPIADSSCRQSPSIEAPGDTPLGVGPQWTFQHVDSTFRNTILSHASRILDSVPTPFPISRKPSLPSSNQRPSIIIDTPETPASEMGTRAPIGPASAMFPSRERVRGLDSPMLGLFDTLLPLSPTLSSGQLRLVPSRAWSPMHNGQLQRPPPPVGSGTSTPRPPPALRPSARVESSVSLELEETPSLRQTLDSLDQRLCELLEERKLVQTRLAHAASKSSPISRIPPEIIARIFECGVNAGRRSVLGSGTHGLFMGAVRRVSKLWREIAESTPSLWSSIIIDMHNCLESTELRLQRSRCALLDIQVVFTDRVNSTTSVTSTLMNAFDLLHPHMQRWRSLRIRVPGAAHARAVLRLCSGSAPRLKEFSLHVGTPKVTRNIRELPWMLEDTNSLTTLSLSSVDFGWNNAALYFRNLSSIHLSDYWASSAPSSLQLLCLIDVCSANLMDLTLRNMSDCDSDEEQILLEELHYVPQIILPRLKRATFYFSGCSRLSALLSRIVLPSLEYLEISYLDDASVPIEMLCEQKDGNLPLKNLVINSSLIMEEQLVQLLQKVPGLTSLELVDCEDVSPFLLNELSNAQAWLCPNLQLLSIDGCTSVDSQAVRILVSSRLLKRQNSMRPGEHCYQAVPIQELHISRCLQISPDTVEWLKIAVNHPVLSLFILDAFDISPSLIQLGARVVRRAESRDHRAMLRALVDYGDDSEDENNKEPIEACSSSSCLTKRKNDLPHRPDGPPKKVRALPALDSSLFTPAPVDDPSKHQGRKRTIPYVEGQFIAHVYVPIKLEGDFLALLRNIVGYAQSDTTAWHSLLENIPRTTGEQTANSTSSGFRSHLSLSRPVPLRAHQRDGFRKEIRKAALERIQFLASFAQLTTLTNEDQSRTFLCVEIGAGHNEFHALSQSLSAHLASLRQLPYYPHPRFHISIAWILTHGSSSSVPAECDQGASASPTEDGGGTHGQIPEPRLYSSAITSIGLIASKPRVAANHHPLHQHFHQRMEFSGKATREPSPFKIKLPNGFGVTKIAEYVSELKAFLTSPLVESLILAHPNEVAIKGELASADKSGHWWEWVGQVDPGNRIVLIDSLIRSATDQATQEDMELHPSIRQLISRTTQLRLPRSPDVHGVAATLAGHRNTGMSPKKAHEVDCLSNLIDTIYSTSIRHPNRLIVDVGAGQGYLSHRLAEHPGTHVLALDGDEGQTEGATLRSKGLSHAERQRARNRKGYSTDERDTSSLVPPVTHRTLFITSDSLLHAVDEWIEDLDDPEIPRPVLVTGLHACGSLTPAVLRCFIDLCARPNRETCGKRKWTPAALALVGCCYNLMRSSGDFPLSETITQTYPHVSLDLTPNHLQLAAQCPAQWSRSESEMERASLARRKIVWRAILARSIHNNTHESSSSSNKPHNRLGRLPDRVYANWGSFVQTACEKMGLPSAITEGLLVEPSGGGQLTLPSQVETLSFQLEVLHILRAVIGPVIESLIILDRTLYLAEQLGSTGSPAFTIRALNLFDQLSSGSARNVVLIVEPINEQAMHT</sequence>
<dbReference type="Gene3D" id="1.20.1280.50">
    <property type="match status" value="1"/>
</dbReference>
<dbReference type="Proteomes" id="UP000663831">
    <property type="component" value="Unassembled WGS sequence"/>
</dbReference>
<dbReference type="SMART" id="SM00367">
    <property type="entry name" value="LRR_CC"/>
    <property type="match status" value="2"/>
</dbReference>
<dbReference type="InterPro" id="IPR029063">
    <property type="entry name" value="SAM-dependent_MTases_sf"/>
</dbReference>
<dbReference type="PANTHER" id="PTHR12496">
    <property type="entry name" value="CGI-41 METHYLTRANSFERASE"/>
    <property type="match status" value="1"/>
</dbReference>
<comment type="caution">
    <text evidence="3">The sequence shown here is derived from an EMBL/GenBank/DDBJ whole genome shotgun (WGS) entry which is preliminary data.</text>
</comment>
<feature type="region of interest" description="Disordered" evidence="1">
    <location>
        <begin position="144"/>
        <end position="179"/>
    </location>
</feature>
<organism evidence="3 4">
    <name type="scientific">Rhizoctonia solani</name>
    <dbReference type="NCBI Taxonomy" id="456999"/>
    <lineage>
        <taxon>Eukaryota</taxon>
        <taxon>Fungi</taxon>
        <taxon>Dikarya</taxon>
        <taxon>Basidiomycota</taxon>
        <taxon>Agaricomycotina</taxon>
        <taxon>Agaricomycetes</taxon>
        <taxon>Cantharellales</taxon>
        <taxon>Ceratobasidiaceae</taxon>
        <taxon>Rhizoctonia</taxon>
    </lineage>
</organism>
<dbReference type="InterPro" id="IPR027521">
    <property type="entry name" value="Usb1"/>
</dbReference>
<dbReference type="SUPFAM" id="SSF53335">
    <property type="entry name" value="S-adenosyl-L-methionine-dependent methyltransferases"/>
    <property type="match status" value="1"/>
</dbReference>
<dbReference type="Pfam" id="PF09749">
    <property type="entry name" value="HVSL"/>
    <property type="match status" value="1"/>
</dbReference>
<feature type="region of interest" description="Disordered" evidence="1">
    <location>
        <begin position="224"/>
        <end position="264"/>
    </location>
</feature>
<dbReference type="InterPro" id="IPR032675">
    <property type="entry name" value="LRR_dom_sf"/>
</dbReference>
<dbReference type="CDD" id="cd02440">
    <property type="entry name" value="AdoMet_MTases"/>
    <property type="match status" value="1"/>
</dbReference>